<reference evidence="2 3" key="1">
    <citation type="journal article" date="2018" name="Nat. Ecol. Evol.">
        <title>Genomic signatures of mitonuclear coevolution across populations of Tigriopus californicus.</title>
        <authorList>
            <person name="Barreto F.S."/>
            <person name="Watson E.T."/>
            <person name="Lima T.G."/>
            <person name="Willett C.S."/>
            <person name="Edmands S."/>
            <person name="Li W."/>
            <person name="Burton R.S."/>
        </authorList>
    </citation>
    <scope>NUCLEOTIDE SEQUENCE [LARGE SCALE GENOMIC DNA]</scope>
    <source>
        <strain evidence="2 3">San Diego</strain>
    </source>
</reference>
<evidence type="ECO:0000313" key="3">
    <source>
        <dbReference type="Proteomes" id="UP000318571"/>
    </source>
</evidence>
<accession>A0A553NF37</accession>
<protein>
    <submittedName>
        <fullName evidence="2">Uncharacterized protein</fullName>
    </submittedName>
</protein>
<keyword evidence="3" id="KW-1185">Reference proteome</keyword>
<evidence type="ECO:0000313" key="2">
    <source>
        <dbReference type="EMBL" id="TRY64064.1"/>
    </source>
</evidence>
<proteinExistence type="predicted"/>
<dbReference type="Proteomes" id="UP000318571">
    <property type="component" value="Chromosome 10"/>
</dbReference>
<comment type="caution">
    <text evidence="2">The sequence shown here is derived from an EMBL/GenBank/DDBJ whole genome shotgun (WGS) entry which is preliminary data.</text>
</comment>
<evidence type="ECO:0000256" key="1">
    <source>
        <dbReference type="SAM" id="MobiDB-lite"/>
    </source>
</evidence>
<organism evidence="2 3">
    <name type="scientific">Tigriopus californicus</name>
    <name type="common">Marine copepod</name>
    <dbReference type="NCBI Taxonomy" id="6832"/>
    <lineage>
        <taxon>Eukaryota</taxon>
        <taxon>Metazoa</taxon>
        <taxon>Ecdysozoa</taxon>
        <taxon>Arthropoda</taxon>
        <taxon>Crustacea</taxon>
        <taxon>Multicrustacea</taxon>
        <taxon>Hexanauplia</taxon>
        <taxon>Copepoda</taxon>
        <taxon>Harpacticoida</taxon>
        <taxon>Harpacticidae</taxon>
        <taxon>Tigriopus</taxon>
    </lineage>
</organism>
<sequence length="141" mass="16359">MISTHYYLVWLVQGRAQLECSVGQGQLKKTPKEPKELLRSVDEDSKAPQSGERGSINQIDSDYRERERTKFQTSHHSPQGLSWIRICLEGRGWLRAQRLCSLHQGTGLKDLLLSPRCRYNTFTRLLINHHYHRVHHLGICA</sequence>
<feature type="compositionally biased region" description="Basic and acidic residues" evidence="1">
    <location>
        <begin position="30"/>
        <end position="46"/>
    </location>
</feature>
<feature type="region of interest" description="Disordered" evidence="1">
    <location>
        <begin position="24"/>
        <end position="74"/>
    </location>
</feature>
<gene>
    <name evidence="2" type="ORF">TCAL_00338</name>
</gene>
<name>A0A553NF37_TIGCA</name>
<feature type="compositionally biased region" description="Basic and acidic residues" evidence="1">
    <location>
        <begin position="61"/>
        <end position="70"/>
    </location>
</feature>
<dbReference type="EMBL" id="VCGU01000458">
    <property type="protein sequence ID" value="TRY64064.1"/>
    <property type="molecule type" value="Genomic_DNA"/>
</dbReference>
<dbReference type="AlphaFoldDB" id="A0A553NF37"/>